<keyword evidence="4" id="KW-0547">Nucleotide-binding</keyword>
<accession>A0A0P7IKU8</accession>
<evidence type="ECO:0000256" key="4">
    <source>
        <dbReference type="ARBA" id="ARBA00022741"/>
    </source>
</evidence>
<organism evidence="9 10">
    <name type="scientific">Aliiroseovarius crassostreae</name>
    <dbReference type="NCBI Taxonomy" id="154981"/>
    <lineage>
        <taxon>Bacteria</taxon>
        <taxon>Pseudomonadati</taxon>
        <taxon>Pseudomonadota</taxon>
        <taxon>Alphaproteobacteria</taxon>
        <taxon>Rhodobacterales</taxon>
        <taxon>Paracoccaceae</taxon>
        <taxon>Aliiroseovarius</taxon>
    </lineage>
</organism>
<keyword evidence="6" id="KW-1278">Translocase</keyword>
<dbReference type="AlphaFoldDB" id="A0A0P7IKU8"/>
<dbReference type="RefSeq" id="WP_055187265.1">
    <property type="nucleotide sequence ID" value="NZ_FPBS01000016.1"/>
</dbReference>
<comment type="caution">
    <text evidence="9">The sequence shown here is derived from an EMBL/GenBank/DDBJ whole genome shotgun (WGS) entry which is preliminary data.</text>
</comment>
<keyword evidence="10" id="KW-1185">Reference proteome</keyword>
<dbReference type="Pfam" id="PF00005">
    <property type="entry name" value="ABC_tran"/>
    <property type="match status" value="1"/>
</dbReference>
<feature type="domain" description="ABC transporter" evidence="8">
    <location>
        <begin position="1"/>
        <end position="229"/>
    </location>
</feature>
<evidence type="ECO:0000256" key="3">
    <source>
        <dbReference type="ARBA" id="ARBA00022519"/>
    </source>
</evidence>
<evidence type="ECO:0000256" key="7">
    <source>
        <dbReference type="ARBA" id="ARBA00023136"/>
    </source>
</evidence>
<dbReference type="PANTHER" id="PTHR42781">
    <property type="entry name" value="SPERMIDINE/PUTRESCINE IMPORT ATP-BINDING PROTEIN POTA"/>
    <property type="match status" value="1"/>
</dbReference>
<dbReference type="GO" id="GO:0016887">
    <property type="term" value="F:ATP hydrolysis activity"/>
    <property type="evidence" value="ECO:0007669"/>
    <property type="project" value="InterPro"/>
</dbReference>
<name>A0A0P7IKU8_9RHOB</name>
<dbReference type="PROSITE" id="PS50893">
    <property type="entry name" value="ABC_TRANSPORTER_2"/>
    <property type="match status" value="1"/>
</dbReference>
<dbReference type="STRING" id="154981.AKJ29_05995"/>
<evidence type="ECO:0000256" key="1">
    <source>
        <dbReference type="ARBA" id="ARBA00022448"/>
    </source>
</evidence>
<dbReference type="InterPro" id="IPR050093">
    <property type="entry name" value="ABC_SmlMolc_Importer"/>
</dbReference>
<dbReference type="InterPro" id="IPR003593">
    <property type="entry name" value="AAA+_ATPase"/>
</dbReference>
<proteinExistence type="predicted"/>
<keyword evidence="3" id="KW-0997">Cell inner membrane</keyword>
<sequence length="230" mass="24557">MLIVDNMQISMDGFGLHGSLTLPQGARAAVLGPSGAGKSTFLAALAGFQPLASGQITWQGTNLPTRPSERPISMVFQDNNLFPHLSVAENVGLGLRPDLKLSSEDRHRVEQALDRVGLSGLDGRKPAQLSGGQIARVALARVLLRNQPLLLLDEPFGALGPALKSEMLALVEELLDETGATLLMVSHDPEDARVLCDQVVLVTNGQAHAPVATEEMFAKPPEAMRDYLGR</sequence>
<evidence type="ECO:0000313" key="10">
    <source>
        <dbReference type="Proteomes" id="UP000050471"/>
    </source>
</evidence>
<dbReference type="OrthoDB" id="9802264at2"/>
<gene>
    <name evidence="9" type="ORF">AKJ29_05995</name>
</gene>
<evidence type="ECO:0000256" key="5">
    <source>
        <dbReference type="ARBA" id="ARBA00022840"/>
    </source>
</evidence>
<keyword evidence="7" id="KW-0472">Membrane</keyword>
<evidence type="ECO:0000259" key="8">
    <source>
        <dbReference type="PROSITE" id="PS50893"/>
    </source>
</evidence>
<dbReference type="GO" id="GO:0005524">
    <property type="term" value="F:ATP binding"/>
    <property type="evidence" value="ECO:0007669"/>
    <property type="project" value="UniProtKB-KW"/>
</dbReference>
<keyword evidence="5 9" id="KW-0067">ATP-binding</keyword>
<dbReference type="PROSITE" id="PS00211">
    <property type="entry name" value="ABC_TRANSPORTER_1"/>
    <property type="match status" value="1"/>
</dbReference>
<keyword evidence="1" id="KW-0813">Transport</keyword>
<dbReference type="SUPFAM" id="SSF52540">
    <property type="entry name" value="P-loop containing nucleoside triphosphate hydrolases"/>
    <property type="match status" value="1"/>
</dbReference>
<reference evidence="9 10" key="1">
    <citation type="submission" date="2015-09" db="EMBL/GenBank/DDBJ databases">
        <title>Draft genome sequence of Aliiroseovarius crassostreae CV919-312TSm, the causative agent of Roseovarius Oyster Disease (formerly Juvenile Oyster Disease).</title>
        <authorList>
            <person name="Kessner L."/>
            <person name="Spinard E."/>
            <person name="Nelson D."/>
        </authorList>
    </citation>
    <scope>NUCLEOTIDE SEQUENCE [LARGE SCALE GENOMIC DNA]</scope>
    <source>
        <strain evidence="9 10">CV919-312</strain>
    </source>
</reference>
<dbReference type="SMART" id="SM00382">
    <property type="entry name" value="AAA"/>
    <property type="match status" value="1"/>
</dbReference>
<dbReference type="PANTHER" id="PTHR42781:SF1">
    <property type="entry name" value="THIAMINE IMPORT ATP-BINDING PROTEIN THIQ"/>
    <property type="match status" value="1"/>
</dbReference>
<dbReference type="InterPro" id="IPR003439">
    <property type="entry name" value="ABC_transporter-like_ATP-bd"/>
</dbReference>
<evidence type="ECO:0000256" key="2">
    <source>
        <dbReference type="ARBA" id="ARBA00022475"/>
    </source>
</evidence>
<evidence type="ECO:0000313" key="9">
    <source>
        <dbReference type="EMBL" id="KPN64786.1"/>
    </source>
</evidence>
<protein>
    <submittedName>
        <fullName evidence="9">Thiamine ABC transporter ATP-binding protein</fullName>
    </submittedName>
</protein>
<dbReference type="InterPro" id="IPR017871">
    <property type="entry name" value="ABC_transporter-like_CS"/>
</dbReference>
<keyword evidence="2" id="KW-1003">Cell membrane</keyword>
<dbReference type="Proteomes" id="UP000050471">
    <property type="component" value="Unassembled WGS sequence"/>
</dbReference>
<dbReference type="EMBL" id="LKBA01000001">
    <property type="protein sequence ID" value="KPN64786.1"/>
    <property type="molecule type" value="Genomic_DNA"/>
</dbReference>
<dbReference type="InterPro" id="IPR027417">
    <property type="entry name" value="P-loop_NTPase"/>
</dbReference>
<evidence type="ECO:0000256" key="6">
    <source>
        <dbReference type="ARBA" id="ARBA00022967"/>
    </source>
</evidence>
<dbReference type="Gene3D" id="3.40.50.300">
    <property type="entry name" value="P-loop containing nucleotide triphosphate hydrolases"/>
    <property type="match status" value="1"/>
</dbReference>